<sequence>MQWLRGFVYEMKGTRASPDMWCMPFQLSWKDGVLHWHRQLPKKPKRTWSLLSKTRYYSAKREDKEHLCDYLNRLNEYARKREYNLIKVAERHEITVSWKLAAIVDSNDRLCHVKVYDIHELEEMIIENPRGGYSLGDRRDRDFGRHRDDSRNIPRVTFAEGSKALETQKTYSSDEDDSHDIYDDYNDYDNHDGWNADESRYTDEQREEYDDSADEDDFVAAANEVERRNETDGTYARSDVRVPKTEQSRGFNRDHRFQRQRNTDRFPQRQYGPCGACGDMSHSTHFCRRRCKFCKQIEEPGLCDVFQERTKLFFLKVDKKDIAPELQILLFGEHLN</sequence>
<dbReference type="Proteomes" id="UP000198211">
    <property type="component" value="Unassembled WGS sequence"/>
</dbReference>
<feature type="region of interest" description="Disordered" evidence="1">
    <location>
        <begin position="161"/>
        <end position="213"/>
    </location>
</feature>
<comment type="caution">
    <text evidence="2">The sequence shown here is derived from an EMBL/GenBank/DDBJ whole genome shotgun (WGS) entry which is preliminary data.</text>
</comment>
<organism evidence="2 3">
    <name type="scientific">Phytophthora megakarya</name>
    <dbReference type="NCBI Taxonomy" id="4795"/>
    <lineage>
        <taxon>Eukaryota</taxon>
        <taxon>Sar</taxon>
        <taxon>Stramenopiles</taxon>
        <taxon>Oomycota</taxon>
        <taxon>Peronosporomycetes</taxon>
        <taxon>Peronosporales</taxon>
        <taxon>Peronosporaceae</taxon>
        <taxon>Phytophthora</taxon>
    </lineage>
</organism>
<proteinExistence type="predicted"/>
<name>A0A225VHV5_9STRA</name>
<evidence type="ECO:0000313" key="3">
    <source>
        <dbReference type="Proteomes" id="UP000198211"/>
    </source>
</evidence>
<accession>A0A225VHV5</accession>
<protein>
    <recommendedName>
        <fullName evidence="4">Eukaryotic/viral aspartic protease</fullName>
    </recommendedName>
</protein>
<evidence type="ECO:0000313" key="2">
    <source>
        <dbReference type="EMBL" id="OWZ04090.1"/>
    </source>
</evidence>
<reference evidence="3" key="1">
    <citation type="submission" date="2017-03" db="EMBL/GenBank/DDBJ databases">
        <title>Phytopthora megakarya and P. palmivora, two closely related causual agents of cacao black pod achieved similar genome size and gene model numbers by different mechanisms.</title>
        <authorList>
            <person name="Ali S."/>
            <person name="Shao J."/>
            <person name="Larry D.J."/>
            <person name="Kronmiller B."/>
            <person name="Shen D."/>
            <person name="Strem M.D."/>
            <person name="Melnick R.L."/>
            <person name="Guiltinan M.J."/>
            <person name="Tyler B.M."/>
            <person name="Meinhardt L.W."/>
            <person name="Bailey B.A."/>
        </authorList>
    </citation>
    <scope>NUCLEOTIDE SEQUENCE [LARGE SCALE GENOMIC DNA]</scope>
    <source>
        <strain evidence="3">zdho120</strain>
    </source>
</reference>
<evidence type="ECO:0000256" key="1">
    <source>
        <dbReference type="SAM" id="MobiDB-lite"/>
    </source>
</evidence>
<feature type="compositionally biased region" description="Acidic residues" evidence="1">
    <location>
        <begin position="173"/>
        <end position="187"/>
    </location>
</feature>
<dbReference type="AlphaFoldDB" id="A0A225VHV5"/>
<dbReference type="EMBL" id="NBNE01005153">
    <property type="protein sequence ID" value="OWZ04090.1"/>
    <property type="molecule type" value="Genomic_DNA"/>
</dbReference>
<evidence type="ECO:0008006" key="4">
    <source>
        <dbReference type="Google" id="ProtNLM"/>
    </source>
</evidence>
<feature type="compositionally biased region" description="Basic and acidic residues" evidence="1">
    <location>
        <begin position="188"/>
        <end position="204"/>
    </location>
</feature>
<gene>
    <name evidence="2" type="ORF">PHMEG_00024069</name>
</gene>
<keyword evidence="3" id="KW-1185">Reference proteome</keyword>